<evidence type="ECO:0000313" key="1">
    <source>
        <dbReference type="EMBL" id="KAI9451953.1"/>
    </source>
</evidence>
<keyword evidence="2" id="KW-1185">Reference proteome</keyword>
<organism evidence="1 2">
    <name type="scientific">Russula earlei</name>
    <dbReference type="NCBI Taxonomy" id="71964"/>
    <lineage>
        <taxon>Eukaryota</taxon>
        <taxon>Fungi</taxon>
        <taxon>Dikarya</taxon>
        <taxon>Basidiomycota</taxon>
        <taxon>Agaricomycotina</taxon>
        <taxon>Agaricomycetes</taxon>
        <taxon>Russulales</taxon>
        <taxon>Russulaceae</taxon>
        <taxon>Russula</taxon>
    </lineage>
</organism>
<sequence length="466" mass="50545">MSNLPESFTGDWITPDHPRYSEAIARWAINAERRAKVVAFVKSAQDVATVLKYGKQYKLPVAIRGGGHSTSGASSVEDGVVIDLSRYLSSVRVDPVEKLAYIGGGAIWETVDKAAIQHGLATVGGTVNHTGVGGLLLGGGYGFLTGKHGLTIDNLVQATVVTAGGEILAANSTENADLFWGIRGAGCNFGVVTEFVLRLHPQRRTVFAGILAYPPPLIPNAAATAAKFWDAGLDENEAITYALTMDPAGSGHPLALLFIFWNGSEEEGRSHFKPLFDLGPVLDTCKEIPFEEVNSVQNIHLKHGRNYYMKGIFATGLQVDVAQNLMSLLPELSTKRGINFNVIYEFMPTKKVLSVPNSATALIRAFRANVLLLATWDDKDPSKLDAVRSAAIELRRIVIQGERTIPESLNVGYGNYYSEEVTSASAGSGADSEALFGENYRKLQKLKKKYDPDLVFFKWNPITPEA</sequence>
<evidence type="ECO:0000313" key="2">
    <source>
        <dbReference type="Proteomes" id="UP001207468"/>
    </source>
</evidence>
<gene>
    <name evidence="1" type="ORF">F5148DRAFT_1237681</name>
</gene>
<reference evidence="1" key="1">
    <citation type="submission" date="2021-03" db="EMBL/GenBank/DDBJ databases">
        <title>Evolutionary priming and transition to the ectomycorrhizal habit in an iconic lineage of mushroom-forming fungi: is preadaptation a requirement?</title>
        <authorList>
            <consortium name="DOE Joint Genome Institute"/>
            <person name="Looney B.P."/>
            <person name="Miyauchi S."/>
            <person name="Morin E."/>
            <person name="Drula E."/>
            <person name="Courty P.E."/>
            <person name="Chicoki N."/>
            <person name="Fauchery L."/>
            <person name="Kohler A."/>
            <person name="Kuo A."/>
            <person name="LaButti K."/>
            <person name="Pangilinan J."/>
            <person name="Lipzen A."/>
            <person name="Riley R."/>
            <person name="Andreopoulos W."/>
            <person name="He G."/>
            <person name="Johnson J."/>
            <person name="Barry K.W."/>
            <person name="Grigoriev I.V."/>
            <person name="Nagy L."/>
            <person name="Hibbett D."/>
            <person name="Henrissat B."/>
            <person name="Matheny P.B."/>
            <person name="Labbe J."/>
            <person name="Martin A.F."/>
        </authorList>
    </citation>
    <scope>NUCLEOTIDE SEQUENCE</scope>
    <source>
        <strain evidence="1">BPL698</strain>
    </source>
</reference>
<dbReference type="EMBL" id="JAGFNK010000353">
    <property type="protein sequence ID" value="KAI9451953.1"/>
    <property type="molecule type" value="Genomic_DNA"/>
</dbReference>
<proteinExistence type="predicted"/>
<name>A0ACC0TY51_9AGAM</name>
<protein>
    <submittedName>
        <fullName evidence="1">FAD-binding domain-containing protein</fullName>
    </submittedName>
</protein>
<dbReference type="Proteomes" id="UP001207468">
    <property type="component" value="Unassembled WGS sequence"/>
</dbReference>
<accession>A0ACC0TY51</accession>
<comment type="caution">
    <text evidence="1">The sequence shown here is derived from an EMBL/GenBank/DDBJ whole genome shotgun (WGS) entry which is preliminary data.</text>
</comment>